<proteinExistence type="predicted"/>
<dbReference type="Proteomes" id="UP000664554">
    <property type="component" value="Unassembled WGS sequence"/>
</dbReference>
<sequence>MIPSIAERKIHQVLTRKISFQSFEQWLYEDNVLESSNPDLYLELISFDYSSEDIFKDYYDSFARHVHFHKFEADRIKEYLYSIINKDENCGNAICAMYELYCDGYGFLGRLGIIYGLYLVDYETSESNHNIENILDKLYPEIIEDAKNALSWLAEGKIVFIRQDNGYGVFEYEDFRSEAEVLQGQA</sequence>
<protein>
    <submittedName>
        <fullName evidence="1">Uncharacterized protein</fullName>
    </submittedName>
</protein>
<reference evidence="1 2" key="1">
    <citation type="submission" date="2021-03" db="EMBL/GenBank/DDBJ databases">
        <authorList>
            <person name="Shang D.-D."/>
            <person name="Du Z.-J."/>
            <person name="Chen G.-J."/>
        </authorList>
    </citation>
    <scope>NUCLEOTIDE SEQUENCE [LARGE SCALE GENOMIC DNA]</scope>
    <source>
        <strain evidence="1 2">F1192</strain>
    </source>
</reference>
<gene>
    <name evidence="1" type="ORF">J3492_08965</name>
</gene>
<accession>A0ABS3NQJ5</accession>
<comment type="caution">
    <text evidence="1">The sequence shown here is derived from an EMBL/GenBank/DDBJ whole genome shotgun (WGS) entry which is preliminary data.</text>
</comment>
<organism evidence="1 2">
    <name type="scientific">Psychrobacter coccoides</name>
    <dbReference type="NCBI Taxonomy" id="2818440"/>
    <lineage>
        <taxon>Bacteria</taxon>
        <taxon>Pseudomonadati</taxon>
        <taxon>Pseudomonadota</taxon>
        <taxon>Gammaproteobacteria</taxon>
        <taxon>Moraxellales</taxon>
        <taxon>Moraxellaceae</taxon>
        <taxon>Psychrobacter</taxon>
    </lineage>
</organism>
<evidence type="ECO:0000313" key="1">
    <source>
        <dbReference type="EMBL" id="MBO1531343.1"/>
    </source>
</evidence>
<keyword evidence="2" id="KW-1185">Reference proteome</keyword>
<name>A0ABS3NQJ5_9GAMM</name>
<evidence type="ECO:0000313" key="2">
    <source>
        <dbReference type="Proteomes" id="UP000664554"/>
    </source>
</evidence>
<dbReference type="RefSeq" id="WP_207991718.1">
    <property type="nucleotide sequence ID" value="NZ_JAGBKM010000015.1"/>
</dbReference>
<dbReference type="EMBL" id="JAGBKM010000015">
    <property type="protein sequence ID" value="MBO1531343.1"/>
    <property type="molecule type" value="Genomic_DNA"/>
</dbReference>